<keyword evidence="5 10" id="KW-0808">Transferase</keyword>
<evidence type="ECO:0000256" key="6">
    <source>
        <dbReference type="ARBA" id="ARBA00022723"/>
    </source>
</evidence>
<comment type="catalytic activity">
    <reaction evidence="1">
        <text>(7,8-dihydropterin-6-yl)methyl diphosphate + 4-aminobenzoate = 7,8-dihydropteroate + diphosphate</text>
        <dbReference type="Rhea" id="RHEA:19949"/>
        <dbReference type="ChEBI" id="CHEBI:17836"/>
        <dbReference type="ChEBI" id="CHEBI:17839"/>
        <dbReference type="ChEBI" id="CHEBI:33019"/>
        <dbReference type="ChEBI" id="CHEBI:72950"/>
        <dbReference type="EC" id="2.5.1.15"/>
    </reaction>
</comment>
<dbReference type="GO" id="GO:0046872">
    <property type="term" value="F:metal ion binding"/>
    <property type="evidence" value="ECO:0007669"/>
    <property type="project" value="UniProtKB-KW"/>
</dbReference>
<dbReference type="STRING" id="1409788.NC99_27760"/>
<evidence type="ECO:0000256" key="5">
    <source>
        <dbReference type="ARBA" id="ARBA00022679"/>
    </source>
</evidence>
<dbReference type="InterPro" id="IPR011005">
    <property type="entry name" value="Dihydropteroate_synth-like_sf"/>
</dbReference>
<evidence type="ECO:0000313" key="11">
    <source>
        <dbReference type="Proteomes" id="UP000036958"/>
    </source>
</evidence>
<evidence type="ECO:0000256" key="2">
    <source>
        <dbReference type="ARBA" id="ARBA00001946"/>
    </source>
</evidence>
<dbReference type="Pfam" id="PF00809">
    <property type="entry name" value="Pterin_bind"/>
    <property type="match status" value="1"/>
</dbReference>
<dbReference type="RefSeq" id="WP_053184289.1">
    <property type="nucleotide sequence ID" value="NZ_LGIA01000162.1"/>
</dbReference>
<dbReference type="GO" id="GO:0004156">
    <property type="term" value="F:dihydropteroate synthase activity"/>
    <property type="evidence" value="ECO:0007669"/>
    <property type="project" value="UniProtKB-EC"/>
</dbReference>
<dbReference type="EC" id="2.5.1.15" evidence="4"/>
<evidence type="ECO:0000256" key="7">
    <source>
        <dbReference type="ARBA" id="ARBA00022842"/>
    </source>
</evidence>
<dbReference type="EMBL" id="LGIA01000162">
    <property type="protein sequence ID" value="KOH44419.1"/>
    <property type="molecule type" value="Genomic_DNA"/>
</dbReference>
<dbReference type="InterPro" id="IPR000489">
    <property type="entry name" value="Pterin-binding_dom"/>
</dbReference>
<evidence type="ECO:0000313" key="10">
    <source>
        <dbReference type="EMBL" id="KOH44419.1"/>
    </source>
</evidence>
<keyword evidence="7" id="KW-0460">Magnesium</keyword>
<dbReference type="GO" id="GO:0005829">
    <property type="term" value="C:cytosol"/>
    <property type="evidence" value="ECO:0007669"/>
    <property type="project" value="TreeGrafter"/>
</dbReference>
<keyword evidence="6" id="KW-0479">Metal-binding</keyword>
<reference evidence="11" key="1">
    <citation type="submission" date="2015-07" db="EMBL/GenBank/DDBJ databases">
        <title>Genome sequencing of Sunxiuqinia dokdonensis strain SK.</title>
        <authorList>
            <person name="Ahn S."/>
            <person name="Kim B.-C."/>
        </authorList>
    </citation>
    <scope>NUCLEOTIDE SEQUENCE [LARGE SCALE GENOMIC DNA]</scope>
    <source>
        <strain evidence="11">SK</strain>
    </source>
</reference>
<keyword evidence="11" id="KW-1185">Reference proteome</keyword>
<comment type="cofactor">
    <cofactor evidence="2">
        <name>Mg(2+)</name>
        <dbReference type="ChEBI" id="CHEBI:18420"/>
    </cofactor>
</comment>
<dbReference type="NCBIfam" id="TIGR01496">
    <property type="entry name" value="DHPS"/>
    <property type="match status" value="1"/>
</dbReference>
<dbReference type="GO" id="GO:0046656">
    <property type="term" value="P:folic acid biosynthetic process"/>
    <property type="evidence" value="ECO:0007669"/>
    <property type="project" value="UniProtKB-KW"/>
</dbReference>
<feature type="domain" description="Pterin-binding" evidence="9">
    <location>
        <begin position="29"/>
        <end position="282"/>
    </location>
</feature>
<organism evidence="10 11">
    <name type="scientific">Sunxiuqinia dokdonensis</name>
    <dbReference type="NCBI Taxonomy" id="1409788"/>
    <lineage>
        <taxon>Bacteria</taxon>
        <taxon>Pseudomonadati</taxon>
        <taxon>Bacteroidota</taxon>
        <taxon>Bacteroidia</taxon>
        <taxon>Marinilabiliales</taxon>
        <taxon>Prolixibacteraceae</taxon>
        <taxon>Sunxiuqinia</taxon>
    </lineage>
</organism>
<name>A0A0L8V7J5_9BACT</name>
<dbReference type="PANTHER" id="PTHR20941">
    <property type="entry name" value="FOLATE SYNTHESIS PROTEINS"/>
    <property type="match status" value="1"/>
</dbReference>
<protein>
    <recommendedName>
        <fullName evidence="4">dihydropteroate synthase</fullName>
        <ecNumber evidence="4">2.5.1.15</ecNumber>
    </recommendedName>
</protein>
<comment type="caution">
    <text evidence="10">The sequence shown here is derived from an EMBL/GenBank/DDBJ whole genome shotgun (WGS) entry which is preliminary data.</text>
</comment>
<dbReference type="PANTHER" id="PTHR20941:SF1">
    <property type="entry name" value="FOLIC ACID SYNTHESIS PROTEIN FOL1"/>
    <property type="match status" value="1"/>
</dbReference>
<dbReference type="AlphaFoldDB" id="A0A0L8V7J5"/>
<dbReference type="Proteomes" id="UP000036958">
    <property type="component" value="Unassembled WGS sequence"/>
</dbReference>
<keyword evidence="8" id="KW-0289">Folate biosynthesis</keyword>
<dbReference type="OrthoDB" id="9811744at2"/>
<evidence type="ECO:0000256" key="1">
    <source>
        <dbReference type="ARBA" id="ARBA00000012"/>
    </source>
</evidence>
<comment type="pathway">
    <text evidence="3">Cofactor biosynthesis; tetrahydrofolate biosynthesis; 7,8-dihydrofolate from 2-amino-4-hydroxy-6-hydroxymethyl-7,8-dihydropteridine diphosphate and 4-aminobenzoate: step 1/2.</text>
</comment>
<evidence type="ECO:0000256" key="8">
    <source>
        <dbReference type="ARBA" id="ARBA00022909"/>
    </source>
</evidence>
<dbReference type="Gene3D" id="3.20.20.20">
    <property type="entry name" value="Dihydropteroate synthase-like"/>
    <property type="match status" value="1"/>
</dbReference>
<evidence type="ECO:0000256" key="3">
    <source>
        <dbReference type="ARBA" id="ARBA00004763"/>
    </source>
</evidence>
<gene>
    <name evidence="10" type="ORF">NC99_27760</name>
</gene>
<sequence length="293" mass="32185">MLITSSASKFFKRKHTINLNGRLIDLSNPIVMGILNVSPDSFYDGGQYATKDAVVQRAEQMLEQGASIIDIGAMSTRPGAGIMSTKEELTRLLPAVSAVKKRFPEAAISIDTFRSWVALRVVDECGDCIVNDISGGDFDAHMFDTVGKLNLPYILMHIQGTPQTMQDDPQYEDIIKDISKYFSEKVRKLTKAGVKDVILDPGFGFGKTVDHNYDLLNRLDAFKVFQLPVLAGVSRKSMIQKLLNVSAEESLGGTITANTMALLGGADILRVHDVKEAVESVRIFTKLKEVADL</sequence>
<dbReference type="PROSITE" id="PS50972">
    <property type="entry name" value="PTERIN_BINDING"/>
    <property type="match status" value="1"/>
</dbReference>
<accession>A0A0L8V7J5</accession>
<dbReference type="CDD" id="cd00739">
    <property type="entry name" value="DHPS"/>
    <property type="match status" value="1"/>
</dbReference>
<dbReference type="InterPro" id="IPR045031">
    <property type="entry name" value="DHP_synth-like"/>
</dbReference>
<dbReference type="SUPFAM" id="SSF51717">
    <property type="entry name" value="Dihydropteroate synthetase-like"/>
    <property type="match status" value="1"/>
</dbReference>
<dbReference type="GO" id="GO:0046654">
    <property type="term" value="P:tetrahydrofolate biosynthetic process"/>
    <property type="evidence" value="ECO:0007669"/>
    <property type="project" value="TreeGrafter"/>
</dbReference>
<evidence type="ECO:0000259" key="9">
    <source>
        <dbReference type="PROSITE" id="PS50972"/>
    </source>
</evidence>
<dbReference type="InterPro" id="IPR006390">
    <property type="entry name" value="DHP_synth_dom"/>
</dbReference>
<proteinExistence type="predicted"/>
<evidence type="ECO:0000256" key="4">
    <source>
        <dbReference type="ARBA" id="ARBA00012458"/>
    </source>
</evidence>
<dbReference type="PROSITE" id="PS00793">
    <property type="entry name" value="DHPS_2"/>
    <property type="match status" value="1"/>
</dbReference>
<dbReference type="PATRIC" id="fig|1409788.3.peg.2861"/>